<evidence type="ECO:0000313" key="9">
    <source>
        <dbReference type="EMBL" id="MBF8178021.1"/>
    </source>
</evidence>
<feature type="compositionally biased region" description="Basic and acidic residues" evidence="5">
    <location>
        <begin position="130"/>
        <end position="141"/>
    </location>
</feature>
<dbReference type="PANTHER" id="PTHR30469:SF33">
    <property type="entry name" value="SLR1207 PROTEIN"/>
    <property type="match status" value="1"/>
</dbReference>
<evidence type="ECO:0000259" key="7">
    <source>
        <dbReference type="Pfam" id="PF25967"/>
    </source>
</evidence>
<evidence type="ECO:0000259" key="6">
    <source>
        <dbReference type="Pfam" id="PF25917"/>
    </source>
</evidence>
<keyword evidence="4" id="KW-0175">Coiled coil</keyword>
<dbReference type="Gene3D" id="6.10.140.1990">
    <property type="match status" value="1"/>
</dbReference>
<feature type="domain" description="YknX-like beta-barrel" evidence="8">
    <location>
        <begin position="225"/>
        <end position="307"/>
    </location>
</feature>
<keyword evidence="10" id="KW-1185">Reference proteome</keyword>
<dbReference type="InterPro" id="IPR006143">
    <property type="entry name" value="RND_pump_MFP"/>
</dbReference>
<dbReference type="EMBL" id="JADOEL010000006">
    <property type="protein sequence ID" value="MBF8178021.1"/>
    <property type="molecule type" value="Genomic_DNA"/>
</dbReference>
<proteinExistence type="inferred from homology"/>
<reference evidence="9 10" key="1">
    <citation type="submission" date="2020-11" db="EMBL/GenBank/DDBJ databases">
        <title>WGS of Herminiimonas contaminans strain Marseille-Q4544 isolated from planarians Schmidtea mediterranea.</title>
        <authorList>
            <person name="Kangale L."/>
        </authorList>
    </citation>
    <scope>NUCLEOTIDE SEQUENCE [LARGE SCALE GENOMIC DNA]</scope>
    <source>
        <strain evidence="9 10">Marseille-Q4544</strain>
    </source>
</reference>
<accession>A0ABS0ET48</accession>
<feature type="region of interest" description="Disordered" evidence="5">
    <location>
        <begin position="118"/>
        <end position="141"/>
    </location>
</feature>
<dbReference type="Pfam" id="PF25990">
    <property type="entry name" value="Beta-barrel_YknX"/>
    <property type="match status" value="1"/>
</dbReference>
<dbReference type="InterPro" id="IPR058627">
    <property type="entry name" value="MdtA-like_C"/>
</dbReference>
<dbReference type="NCBIfam" id="TIGR01730">
    <property type="entry name" value="RND_mfp"/>
    <property type="match status" value="1"/>
</dbReference>
<protein>
    <submittedName>
        <fullName evidence="9">Efflux RND transporter periplasmic adaptor subunit</fullName>
    </submittedName>
</protein>
<dbReference type="Gene3D" id="2.40.30.170">
    <property type="match status" value="1"/>
</dbReference>
<dbReference type="InterPro" id="IPR030190">
    <property type="entry name" value="MacA_alpha-hairpin_sf"/>
</dbReference>
<feature type="domain" description="Multidrug resistance protein MdtA-like barrel-sandwich hybrid" evidence="6">
    <location>
        <begin position="63"/>
        <end position="215"/>
    </location>
</feature>
<dbReference type="Proteomes" id="UP000657372">
    <property type="component" value="Unassembled WGS sequence"/>
</dbReference>
<name>A0ABS0ET48_9BURK</name>
<dbReference type="InterPro" id="IPR058636">
    <property type="entry name" value="Beta-barrel_YknX"/>
</dbReference>
<sequence>MNTRKSFTRKQKTVGLVVLVAALAAIGLWSGNRGDAQYEVAPVARGNIEATVTAIGTLQPMSSVDVGAQVSGQVLKLHVQPGDVVKKGQLLAEIDASVLQATVDAGRAQQTELQAQLAEQKAQHKLSAQQHERQQQMHKDESTRLEDVQTAEANLAAAVARIAQTQARIVQTQSSLKADEARLGYTRIYAPMGGTVIGIDAKEGQTLNATYQTPTLMRIADLSEMTVWTTVSEADIRRVKAGQAAYFTTLAGDRRRWNGQVRQVLPAPPAAPATQSNPNQTPVSKVVQYTVLFDVDNKDAELLPQMTAQVSFITASARDVLVAPLNALQAVEHKPQIYTARILGSDDKPQTREVRTGVSDRLAAQVVEGLKEGEQLITGEVVAQTKTRRFQW</sequence>
<dbReference type="Gene3D" id="2.40.420.20">
    <property type="match status" value="1"/>
</dbReference>
<gene>
    <name evidence="9" type="ORF">IXC47_10040</name>
</gene>
<organism evidence="9 10">
    <name type="scientific">Herminiimonas contaminans</name>
    <dbReference type="NCBI Taxonomy" id="1111140"/>
    <lineage>
        <taxon>Bacteria</taxon>
        <taxon>Pseudomonadati</taxon>
        <taxon>Pseudomonadota</taxon>
        <taxon>Betaproteobacteria</taxon>
        <taxon>Burkholderiales</taxon>
        <taxon>Oxalobacteraceae</taxon>
        <taxon>Herminiimonas</taxon>
    </lineage>
</organism>
<evidence type="ECO:0000259" key="8">
    <source>
        <dbReference type="Pfam" id="PF25990"/>
    </source>
</evidence>
<dbReference type="PANTHER" id="PTHR30469">
    <property type="entry name" value="MULTIDRUG RESISTANCE PROTEIN MDTA"/>
    <property type="match status" value="1"/>
</dbReference>
<evidence type="ECO:0000256" key="2">
    <source>
        <dbReference type="ARBA" id="ARBA00009477"/>
    </source>
</evidence>
<comment type="subcellular location">
    <subcellularLocation>
        <location evidence="1">Cell envelope</location>
    </subcellularLocation>
</comment>
<evidence type="ECO:0000313" key="10">
    <source>
        <dbReference type="Proteomes" id="UP000657372"/>
    </source>
</evidence>
<feature type="domain" description="Multidrug resistance protein MdtA-like C-terminal permuted SH3" evidence="7">
    <location>
        <begin position="319"/>
        <end position="380"/>
    </location>
</feature>
<dbReference type="InterPro" id="IPR058625">
    <property type="entry name" value="MdtA-like_BSH"/>
</dbReference>
<evidence type="ECO:0000256" key="4">
    <source>
        <dbReference type="ARBA" id="ARBA00023054"/>
    </source>
</evidence>
<comment type="caution">
    <text evidence="9">The sequence shown here is derived from an EMBL/GenBank/DDBJ whole genome shotgun (WGS) entry which is preliminary data.</text>
</comment>
<comment type="similarity">
    <text evidence="2">Belongs to the membrane fusion protein (MFP) (TC 8.A.1) family.</text>
</comment>
<evidence type="ECO:0000256" key="3">
    <source>
        <dbReference type="ARBA" id="ARBA00022448"/>
    </source>
</evidence>
<dbReference type="SUPFAM" id="SSF111369">
    <property type="entry name" value="HlyD-like secretion proteins"/>
    <property type="match status" value="1"/>
</dbReference>
<keyword evidence="3" id="KW-0813">Transport</keyword>
<dbReference type="Pfam" id="PF25917">
    <property type="entry name" value="BSH_RND"/>
    <property type="match status" value="1"/>
</dbReference>
<dbReference type="Gene3D" id="2.40.50.100">
    <property type="match status" value="1"/>
</dbReference>
<dbReference type="RefSeq" id="WP_175624605.1">
    <property type="nucleotide sequence ID" value="NZ_JADOEL010000006.1"/>
</dbReference>
<dbReference type="Pfam" id="PF25967">
    <property type="entry name" value="RND-MFP_C"/>
    <property type="match status" value="1"/>
</dbReference>
<evidence type="ECO:0000256" key="1">
    <source>
        <dbReference type="ARBA" id="ARBA00004196"/>
    </source>
</evidence>
<evidence type="ECO:0000256" key="5">
    <source>
        <dbReference type="SAM" id="MobiDB-lite"/>
    </source>
</evidence>